<keyword evidence="2 5" id="KW-0812">Transmembrane</keyword>
<evidence type="ECO:0000256" key="3">
    <source>
        <dbReference type="ARBA" id="ARBA00022989"/>
    </source>
</evidence>
<proteinExistence type="predicted"/>
<evidence type="ECO:0000256" key="2">
    <source>
        <dbReference type="ARBA" id="ARBA00022692"/>
    </source>
</evidence>
<feature type="transmembrane region" description="Helical" evidence="5">
    <location>
        <begin position="105"/>
        <end position="127"/>
    </location>
</feature>
<feature type="transmembrane region" description="Helical" evidence="5">
    <location>
        <begin position="20"/>
        <end position="40"/>
    </location>
</feature>
<dbReference type="Gene3D" id="1.10.3730.20">
    <property type="match status" value="1"/>
</dbReference>
<dbReference type="EMBL" id="JNSL01000114">
    <property type="protein sequence ID" value="KGA15419.1"/>
    <property type="molecule type" value="Genomic_DNA"/>
</dbReference>
<keyword evidence="3 5" id="KW-1133">Transmembrane helix</keyword>
<feature type="transmembrane region" description="Helical" evidence="5">
    <location>
        <begin position="275"/>
        <end position="293"/>
    </location>
</feature>
<accession>A0A094Q081</accession>
<dbReference type="AlphaFoldDB" id="A0A094Q081"/>
<feature type="transmembrane region" description="Helical" evidence="5">
    <location>
        <begin position="247"/>
        <end position="269"/>
    </location>
</feature>
<dbReference type="InterPro" id="IPR037185">
    <property type="entry name" value="EmrE-like"/>
</dbReference>
<gene>
    <name evidence="7" type="ORF">GM51_14955</name>
</gene>
<feature type="transmembrane region" description="Helical" evidence="5">
    <location>
        <begin position="219"/>
        <end position="240"/>
    </location>
</feature>
<feature type="transmembrane region" description="Helical" evidence="5">
    <location>
        <begin position="157"/>
        <end position="176"/>
    </location>
</feature>
<keyword evidence="4 5" id="KW-0472">Membrane</keyword>
<evidence type="ECO:0000256" key="4">
    <source>
        <dbReference type="ARBA" id="ARBA00023136"/>
    </source>
</evidence>
<dbReference type="InterPro" id="IPR050638">
    <property type="entry name" value="AA-Vitamin_Transporters"/>
</dbReference>
<dbReference type="PANTHER" id="PTHR32322:SF2">
    <property type="entry name" value="EAMA DOMAIN-CONTAINING PROTEIN"/>
    <property type="match status" value="1"/>
</dbReference>
<feature type="domain" description="EamA" evidence="6">
    <location>
        <begin position="18"/>
        <end position="150"/>
    </location>
</feature>
<comment type="subcellular location">
    <subcellularLocation>
        <location evidence="1">Membrane</location>
        <topology evidence="1">Multi-pass membrane protein</topology>
    </subcellularLocation>
</comment>
<evidence type="ECO:0000256" key="5">
    <source>
        <dbReference type="SAM" id="Phobius"/>
    </source>
</evidence>
<evidence type="ECO:0000313" key="7">
    <source>
        <dbReference type="EMBL" id="KGA15419.1"/>
    </source>
</evidence>
<evidence type="ECO:0000256" key="1">
    <source>
        <dbReference type="ARBA" id="ARBA00004141"/>
    </source>
</evidence>
<comment type="caution">
    <text evidence="7">The sequence shown here is derived from an EMBL/GenBank/DDBJ whole genome shotgun (WGS) entry which is preliminary data.</text>
</comment>
<feature type="transmembrane region" description="Helical" evidence="5">
    <location>
        <begin position="78"/>
        <end position="99"/>
    </location>
</feature>
<protein>
    <recommendedName>
        <fullName evidence="6">EamA domain-containing protein</fullName>
    </recommendedName>
</protein>
<dbReference type="SUPFAM" id="SSF103481">
    <property type="entry name" value="Multidrug resistance efflux transporter EmrE"/>
    <property type="match status" value="2"/>
</dbReference>
<reference evidence="7" key="1">
    <citation type="submission" date="2014-06" db="EMBL/GenBank/DDBJ databases">
        <title>Key roles for freshwater Actinobacteria revealed by deep metagenomic sequencing.</title>
        <authorList>
            <person name="Ghai R."/>
            <person name="Mizuno C.M."/>
            <person name="Picazo A."/>
            <person name="Camacho A."/>
            <person name="Rodriguez-Valera F."/>
        </authorList>
    </citation>
    <scope>NUCLEOTIDE SEQUENCE</scope>
</reference>
<sequence>MASQQTGRHRKRSDGRALGISAVALGTIIWGTVGPVVKLFPEGTEFQYSLIRNLSGTTALWLFVLLSKNKKRYTKEDIVPILVAGTGAALFFPLFILAFQLTGVGVAAVVSIGVAPIFVGLIAWIALKQPPGKQWAIGTLIAVSGVVALNWPSGDNTVSILGVAFAMAAAFGYSMQATGMGMISKRHTPFQCVAPMFTIGTIFQAPLSYGKDFSFLQDPILLMGALYGGIVTVALAYAVFIYGIARIGAATAVTVGLMEPLTASILGVLLLGETVSIVGLVGSVLILAGLVVVSKPPKEPAQLVA</sequence>
<dbReference type="PANTHER" id="PTHR32322">
    <property type="entry name" value="INNER MEMBRANE TRANSPORTER"/>
    <property type="match status" value="1"/>
</dbReference>
<dbReference type="GO" id="GO:0016020">
    <property type="term" value="C:membrane"/>
    <property type="evidence" value="ECO:0007669"/>
    <property type="project" value="UniProtKB-SubCell"/>
</dbReference>
<feature type="transmembrane region" description="Helical" evidence="5">
    <location>
        <begin position="188"/>
        <end position="207"/>
    </location>
</feature>
<name>A0A094Q081_9ZZZZ</name>
<dbReference type="InterPro" id="IPR000620">
    <property type="entry name" value="EamA_dom"/>
</dbReference>
<dbReference type="Pfam" id="PF00892">
    <property type="entry name" value="EamA"/>
    <property type="match status" value="2"/>
</dbReference>
<organism evidence="7">
    <name type="scientific">freshwater metagenome</name>
    <dbReference type="NCBI Taxonomy" id="449393"/>
    <lineage>
        <taxon>unclassified sequences</taxon>
        <taxon>metagenomes</taxon>
        <taxon>ecological metagenomes</taxon>
    </lineage>
</organism>
<evidence type="ECO:0000259" key="6">
    <source>
        <dbReference type="Pfam" id="PF00892"/>
    </source>
</evidence>
<feature type="transmembrane region" description="Helical" evidence="5">
    <location>
        <begin position="46"/>
        <end position="66"/>
    </location>
</feature>
<feature type="transmembrane region" description="Helical" evidence="5">
    <location>
        <begin position="134"/>
        <end position="151"/>
    </location>
</feature>
<feature type="domain" description="EamA" evidence="6">
    <location>
        <begin position="161"/>
        <end position="294"/>
    </location>
</feature>